<accession>A0A9D4M921</accession>
<keyword evidence="3" id="KW-1185">Reference proteome</keyword>
<evidence type="ECO:0000313" key="3">
    <source>
        <dbReference type="Proteomes" id="UP000828390"/>
    </source>
</evidence>
<dbReference type="EMBL" id="JAIWYP010000002">
    <property type="protein sequence ID" value="KAH3870641.1"/>
    <property type="molecule type" value="Genomic_DNA"/>
</dbReference>
<comment type="caution">
    <text evidence="2">The sequence shown here is derived from an EMBL/GenBank/DDBJ whole genome shotgun (WGS) entry which is preliminary data.</text>
</comment>
<gene>
    <name evidence="2" type="ORF">DPMN_033829</name>
</gene>
<reference evidence="2" key="1">
    <citation type="journal article" date="2019" name="bioRxiv">
        <title>The Genome of the Zebra Mussel, Dreissena polymorpha: A Resource for Invasive Species Research.</title>
        <authorList>
            <person name="McCartney M.A."/>
            <person name="Auch B."/>
            <person name="Kono T."/>
            <person name="Mallez S."/>
            <person name="Zhang Y."/>
            <person name="Obille A."/>
            <person name="Becker A."/>
            <person name="Abrahante J.E."/>
            <person name="Garbe J."/>
            <person name="Badalamenti J.P."/>
            <person name="Herman A."/>
            <person name="Mangelson H."/>
            <person name="Liachko I."/>
            <person name="Sullivan S."/>
            <person name="Sone E.D."/>
            <person name="Koren S."/>
            <person name="Silverstein K.A.T."/>
            <person name="Beckman K.B."/>
            <person name="Gohl D.M."/>
        </authorList>
    </citation>
    <scope>NUCLEOTIDE SEQUENCE</scope>
    <source>
        <strain evidence="2">Duluth1</strain>
        <tissue evidence="2">Whole animal</tissue>
    </source>
</reference>
<evidence type="ECO:0000256" key="1">
    <source>
        <dbReference type="SAM" id="MobiDB-lite"/>
    </source>
</evidence>
<proteinExistence type="predicted"/>
<organism evidence="2 3">
    <name type="scientific">Dreissena polymorpha</name>
    <name type="common">Zebra mussel</name>
    <name type="synonym">Mytilus polymorpha</name>
    <dbReference type="NCBI Taxonomy" id="45954"/>
    <lineage>
        <taxon>Eukaryota</taxon>
        <taxon>Metazoa</taxon>
        <taxon>Spiralia</taxon>
        <taxon>Lophotrochozoa</taxon>
        <taxon>Mollusca</taxon>
        <taxon>Bivalvia</taxon>
        <taxon>Autobranchia</taxon>
        <taxon>Heteroconchia</taxon>
        <taxon>Euheterodonta</taxon>
        <taxon>Imparidentia</taxon>
        <taxon>Neoheterodontei</taxon>
        <taxon>Myida</taxon>
        <taxon>Dreissenoidea</taxon>
        <taxon>Dreissenidae</taxon>
        <taxon>Dreissena</taxon>
    </lineage>
</organism>
<reference evidence="2" key="2">
    <citation type="submission" date="2020-11" db="EMBL/GenBank/DDBJ databases">
        <authorList>
            <person name="McCartney M.A."/>
            <person name="Auch B."/>
            <person name="Kono T."/>
            <person name="Mallez S."/>
            <person name="Becker A."/>
            <person name="Gohl D.M."/>
            <person name="Silverstein K.A.T."/>
            <person name="Koren S."/>
            <person name="Bechman K.B."/>
            <person name="Herman A."/>
            <person name="Abrahante J.E."/>
            <person name="Garbe J."/>
        </authorList>
    </citation>
    <scope>NUCLEOTIDE SEQUENCE</scope>
    <source>
        <strain evidence="2">Duluth1</strain>
        <tissue evidence="2">Whole animal</tissue>
    </source>
</reference>
<evidence type="ECO:0000313" key="2">
    <source>
        <dbReference type="EMBL" id="KAH3870641.1"/>
    </source>
</evidence>
<sequence length="63" mass="7581">MTRQKTRPRSIRTADRRTEEKRHQGFFNFLRMDYQKYQEILIRIGQIILPKISICMTPLTAAI</sequence>
<feature type="compositionally biased region" description="Basic residues" evidence="1">
    <location>
        <begin position="1"/>
        <end position="10"/>
    </location>
</feature>
<dbReference type="AlphaFoldDB" id="A0A9D4M921"/>
<dbReference type="Proteomes" id="UP000828390">
    <property type="component" value="Unassembled WGS sequence"/>
</dbReference>
<name>A0A9D4M921_DREPO</name>
<protein>
    <submittedName>
        <fullName evidence="2">Uncharacterized protein</fullName>
    </submittedName>
</protein>
<feature type="region of interest" description="Disordered" evidence="1">
    <location>
        <begin position="1"/>
        <end position="20"/>
    </location>
</feature>